<dbReference type="RefSeq" id="WP_162355422.1">
    <property type="nucleotide sequence ID" value="NZ_CP048209.1"/>
</dbReference>
<dbReference type="Pfam" id="PF09660">
    <property type="entry name" value="DUF2397"/>
    <property type="match status" value="1"/>
</dbReference>
<evidence type="ECO:0000313" key="3">
    <source>
        <dbReference type="Proteomes" id="UP000476064"/>
    </source>
</evidence>
<evidence type="ECO:0000313" key="2">
    <source>
        <dbReference type="EMBL" id="QHT59356.1"/>
    </source>
</evidence>
<dbReference type="NCBIfam" id="TIGR02677">
    <property type="entry name" value="TIGR02677 family protein"/>
    <property type="match status" value="1"/>
</dbReference>
<reference evidence="2 3" key="1">
    <citation type="submission" date="2020-01" db="EMBL/GenBank/DDBJ databases">
        <title>Paenibacillus sp. nov., isolated from tomato rhizosphere.</title>
        <authorList>
            <person name="Weon H.-Y."/>
            <person name="Lee S.A."/>
        </authorList>
    </citation>
    <scope>NUCLEOTIDE SEQUENCE [LARGE SCALE GENOMIC DNA]</scope>
    <source>
        <strain evidence="2 3">12200R-189</strain>
    </source>
</reference>
<organism evidence="2 3">
    <name type="scientific">Paenibacillus lycopersici</name>
    <dbReference type="NCBI Taxonomy" id="2704462"/>
    <lineage>
        <taxon>Bacteria</taxon>
        <taxon>Bacillati</taxon>
        <taxon>Bacillota</taxon>
        <taxon>Bacilli</taxon>
        <taxon>Bacillales</taxon>
        <taxon>Paenibacillaceae</taxon>
        <taxon>Paenibacillus</taxon>
    </lineage>
</organism>
<feature type="compositionally biased region" description="Basic residues" evidence="1">
    <location>
        <begin position="375"/>
        <end position="384"/>
    </location>
</feature>
<protein>
    <submittedName>
        <fullName evidence="2">TIGR02677 family protein</fullName>
    </submittedName>
</protein>
<dbReference type="AlphaFoldDB" id="A0A6C0FQD9"/>
<dbReference type="Proteomes" id="UP000476064">
    <property type="component" value="Chromosome"/>
</dbReference>
<dbReference type="KEGG" id="plyc:GXP70_04810"/>
<evidence type="ECO:0000256" key="1">
    <source>
        <dbReference type="SAM" id="MobiDB-lite"/>
    </source>
</evidence>
<keyword evidence="3" id="KW-1185">Reference proteome</keyword>
<feature type="region of interest" description="Disordered" evidence="1">
    <location>
        <begin position="354"/>
        <end position="397"/>
    </location>
</feature>
<sequence length="502" mass="57653">MDPIITPAGLRAVPELSYLTAINVARYRAIMKFVYTEYQRLKYWLRPEEVYEGVMAWGILGNYSLEQCLSDLESLKGWGNLASRHDGGRALSVEEYMRKKSQYLLTPYAIEIERMLESLEKVKGYGGSLETTYFDSITECIQEIRNKVMEFEPGEALRNWEKLYEAFKTMHENAADFIASIHSIQAEEMMATEGFLALKDNLVNYLQHFVKGLQRSAYRIEGQLQRVGDGLRDAYLEKVLADELAKPRLEEGKSKEELWLELRQGWNNLKRWFVGDELELSELTLLERATKEAIAKVVRSAVRLQERRRGGISRRNDLETLGHRFAGLDDMAEAHKLAAYVFGLFPSRHLQGIDDRSTERTDTSTWEEPPNVRLIRTRSRKRSSRSSSEPMRSHTAKREAFREQVLIQLEEERAFVDKMQQLGKVEIGALPLLRTQERMRLLQWIGRCTAAASRSFVTADGNRISLIIPGEDEEDAVLRSDDGELLMRNYMIEVAGGEAAHG</sequence>
<dbReference type="EMBL" id="CP048209">
    <property type="protein sequence ID" value="QHT59356.1"/>
    <property type="molecule type" value="Genomic_DNA"/>
</dbReference>
<accession>A0A6C0FQD9</accession>
<proteinExistence type="predicted"/>
<gene>
    <name evidence="2" type="ORF">GXP70_04810</name>
</gene>
<dbReference type="InterPro" id="IPR013493">
    <property type="entry name" value="CHP02677"/>
</dbReference>
<name>A0A6C0FQD9_9BACL</name>